<dbReference type="GO" id="GO:0000978">
    <property type="term" value="F:RNA polymerase II cis-regulatory region sequence-specific DNA binding"/>
    <property type="evidence" value="ECO:0007669"/>
    <property type="project" value="TreeGrafter"/>
</dbReference>
<dbReference type="EMBL" id="CAJVCH010347641">
    <property type="protein sequence ID" value="CAG7815594.1"/>
    <property type="molecule type" value="Genomic_DNA"/>
</dbReference>
<dbReference type="FunFam" id="3.30.160.60:FF:000325">
    <property type="entry name" value="ZFP90 zinc finger protein"/>
    <property type="match status" value="1"/>
</dbReference>
<keyword evidence="7" id="KW-0805">Transcription regulation</keyword>
<comment type="subcellular location">
    <subcellularLocation>
        <location evidence="1">Nucleus</location>
    </subcellularLocation>
</comment>
<feature type="domain" description="C2H2-type" evidence="12">
    <location>
        <begin position="203"/>
        <end position="230"/>
    </location>
</feature>
<feature type="domain" description="C2H2-type" evidence="12">
    <location>
        <begin position="40"/>
        <end position="67"/>
    </location>
</feature>
<dbReference type="InterPro" id="IPR013087">
    <property type="entry name" value="Znf_C2H2_type"/>
</dbReference>
<dbReference type="PANTHER" id="PTHR24393">
    <property type="entry name" value="ZINC FINGER PROTEIN"/>
    <property type="match status" value="1"/>
</dbReference>
<keyword evidence="14" id="KW-1185">Reference proteome</keyword>
<feature type="domain" description="C2H2-type" evidence="12">
    <location>
        <begin position="68"/>
        <end position="95"/>
    </location>
</feature>
<evidence type="ECO:0000256" key="9">
    <source>
        <dbReference type="ARBA" id="ARBA00023163"/>
    </source>
</evidence>
<keyword evidence="3" id="KW-0479">Metal-binding</keyword>
<dbReference type="PROSITE" id="PS50157">
    <property type="entry name" value="ZINC_FINGER_C2H2_2"/>
    <property type="match status" value="6"/>
</dbReference>
<evidence type="ECO:0000256" key="1">
    <source>
        <dbReference type="ARBA" id="ARBA00004123"/>
    </source>
</evidence>
<keyword evidence="4" id="KW-0677">Repeat</keyword>
<keyword evidence="5 11" id="KW-0863">Zinc-finger</keyword>
<dbReference type="OrthoDB" id="6077919at2759"/>
<protein>
    <recommendedName>
        <fullName evidence="12">C2H2-type domain-containing protein</fullName>
    </recommendedName>
</protein>
<dbReference type="GO" id="GO:0008270">
    <property type="term" value="F:zinc ion binding"/>
    <property type="evidence" value="ECO:0007669"/>
    <property type="project" value="UniProtKB-KW"/>
</dbReference>
<dbReference type="AlphaFoldDB" id="A0A8J2PIY1"/>
<evidence type="ECO:0000256" key="7">
    <source>
        <dbReference type="ARBA" id="ARBA00023015"/>
    </source>
</evidence>
<evidence type="ECO:0000313" key="13">
    <source>
        <dbReference type="EMBL" id="CAG7815594.1"/>
    </source>
</evidence>
<keyword evidence="8" id="KW-0238">DNA-binding</keyword>
<evidence type="ECO:0000256" key="4">
    <source>
        <dbReference type="ARBA" id="ARBA00022737"/>
    </source>
</evidence>
<name>A0A8J2PIY1_9HEXA</name>
<feature type="domain" description="C2H2-type" evidence="12">
    <location>
        <begin position="231"/>
        <end position="258"/>
    </location>
</feature>
<sequence>MMDEFEQNRDTDRNICSFDSAREKFLPGVEKINQFEEGPYKCESCSYSTKLRDCFKNHELVHLEKKPFKCDKCSYSGALKRFLGTHKRIHRRRKRRRYRFNGSNLADDAILKDQKNVGCSRDRSYSAAAHRPSTKVCEEIRAGQRYYKCRYCTFSSRYVFSLKRHGRTHTGERPYKCRYCSYSASRKYTLVCHENTHTGKRPYQCKNCSYAAAKKSALTCHERYHTGDGPYKCRFCSYSTTNMRNLKRHEGTHTEEIHYKCRYCSYSAANLSDRLEILL</sequence>
<comment type="similarity">
    <text evidence="2">Belongs to the krueppel C2H2-type zinc-finger protein family.</text>
</comment>
<dbReference type="GO" id="GO:0005634">
    <property type="term" value="C:nucleus"/>
    <property type="evidence" value="ECO:0007669"/>
    <property type="project" value="UniProtKB-SubCell"/>
</dbReference>
<keyword evidence="9" id="KW-0804">Transcription</keyword>
<accession>A0A8J2PIY1</accession>
<comment type="caution">
    <text evidence="13">The sequence shown here is derived from an EMBL/GenBank/DDBJ whole genome shotgun (WGS) entry which is preliminary data.</text>
</comment>
<proteinExistence type="inferred from homology"/>
<keyword evidence="6" id="KW-0862">Zinc</keyword>
<evidence type="ECO:0000256" key="11">
    <source>
        <dbReference type="PROSITE-ProRule" id="PRU00042"/>
    </source>
</evidence>
<feature type="domain" description="C2H2-type" evidence="12">
    <location>
        <begin position="175"/>
        <end position="202"/>
    </location>
</feature>
<dbReference type="SMART" id="SM00355">
    <property type="entry name" value="ZnF_C2H2"/>
    <property type="match status" value="6"/>
</dbReference>
<feature type="domain" description="C2H2-type" evidence="12">
    <location>
        <begin position="147"/>
        <end position="174"/>
    </location>
</feature>
<dbReference type="PANTHER" id="PTHR24393:SF34">
    <property type="entry name" value="PR_SET DOMAIN 13"/>
    <property type="match status" value="1"/>
</dbReference>
<evidence type="ECO:0000256" key="10">
    <source>
        <dbReference type="ARBA" id="ARBA00023242"/>
    </source>
</evidence>
<evidence type="ECO:0000259" key="12">
    <source>
        <dbReference type="PROSITE" id="PS50157"/>
    </source>
</evidence>
<evidence type="ECO:0000256" key="5">
    <source>
        <dbReference type="ARBA" id="ARBA00022771"/>
    </source>
</evidence>
<evidence type="ECO:0000256" key="8">
    <source>
        <dbReference type="ARBA" id="ARBA00023125"/>
    </source>
</evidence>
<evidence type="ECO:0000313" key="14">
    <source>
        <dbReference type="Proteomes" id="UP000708208"/>
    </source>
</evidence>
<dbReference type="GO" id="GO:0001228">
    <property type="term" value="F:DNA-binding transcription activator activity, RNA polymerase II-specific"/>
    <property type="evidence" value="ECO:0007669"/>
    <property type="project" value="TreeGrafter"/>
</dbReference>
<evidence type="ECO:0000256" key="6">
    <source>
        <dbReference type="ARBA" id="ARBA00022833"/>
    </source>
</evidence>
<dbReference type="Proteomes" id="UP000708208">
    <property type="component" value="Unassembled WGS sequence"/>
</dbReference>
<reference evidence="13" key="1">
    <citation type="submission" date="2021-06" db="EMBL/GenBank/DDBJ databases">
        <authorList>
            <person name="Hodson N. C."/>
            <person name="Mongue J. A."/>
            <person name="Jaron S. K."/>
        </authorList>
    </citation>
    <scope>NUCLEOTIDE SEQUENCE</scope>
</reference>
<gene>
    <name evidence="13" type="ORF">AFUS01_LOCUS26261</name>
</gene>
<evidence type="ECO:0000256" key="2">
    <source>
        <dbReference type="ARBA" id="ARBA00006991"/>
    </source>
</evidence>
<keyword evidence="10" id="KW-0539">Nucleus</keyword>
<evidence type="ECO:0000256" key="3">
    <source>
        <dbReference type="ARBA" id="ARBA00022723"/>
    </source>
</evidence>
<dbReference type="FunFam" id="3.30.160.60:FF:001156">
    <property type="entry name" value="Zinc finger protein 407"/>
    <property type="match status" value="1"/>
</dbReference>
<organism evidence="13 14">
    <name type="scientific">Allacma fusca</name>
    <dbReference type="NCBI Taxonomy" id="39272"/>
    <lineage>
        <taxon>Eukaryota</taxon>
        <taxon>Metazoa</taxon>
        <taxon>Ecdysozoa</taxon>
        <taxon>Arthropoda</taxon>
        <taxon>Hexapoda</taxon>
        <taxon>Collembola</taxon>
        <taxon>Symphypleona</taxon>
        <taxon>Sminthuridae</taxon>
        <taxon>Allacma</taxon>
    </lineage>
</organism>